<dbReference type="RefSeq" id="WP_064983390.1">
    <property type="nucleotide sequence ID" value="NZ_CP033507.1"/>
</dbReference>
<name>A0A6M7TQH5_9HYPH</name>
<sequence>MTGAVSGPDVGKEAMVSRDRLKTLHGPASIRPDFVKERVRRETAFFPISLERKGDIYMKRRLVSISSMLLTLATSTIAFATVADAAVVRHHFVHLTVAHGGHAHAAHGRHAGHGGWVGRDWTGDNWGSNYGRMDSDYNGYGSYHGYAGDFCGTIAWTLDLCGPHGP</sequence>
<accession>A0A6M7TQH5</accession>
<evidence type="ECO:0000313" key="2">
    <source>
        <dbReference type="Proteomes" id="UP000275530"/>
    </source>
</evidence>
<organism evidence="1 2">
    <name type="scientific">Mesorhizobium jarvisii</name>
    <dbReference type="NCBI Taxonomy" id="1777867"/>
    <lineage>
        <taxon>Bacteria</taxon>
        <taxon>Pseudomonadati</taxon>
        <taxon>Pseudomonadota</taxon>
        <taxon>Alphaproteobacteria</taxon>
        <taxon>Hyphomicrobiales</taxon>
        <taxon>Phyllobacteriaceae</taxon>
        <taxon>Mesorhizobium</taxon>
    </lineage>
</organism>
<dbReference type="Proteomes" id="UP000275530">
    <property type="component" value="Unassembled WGS sequence"/>
</dbReference>
<dbReference type="EMBL" id="QZXA01000001">
    <property type="protein sequence ID" value="RJT38152.1"/>
    <property type="molecule type" value="Genomic_DNA"/>
</dbReference>
<dbReference type="AlphaFoldDB" id="A0A6M7TQH5"/>
<evidence type="ECO:0000313" key="1">
    <source>
        <dbReference type="EMBL" id="RJT38152.1"/>
    </source>
</evidence>
<keyword evidence="2" id="KW-1185">Reference proteome</keyword>
<reference evidence="1 2" key="1">
    <citation type="submission" date="2018-09" db="EMBL/GenBank/DDBJ databases">
        <title>Mesorhizobium carmichaelinearum sp. nov. isolated from Carmichaelinea spp. root nodules in New Zealand.</title>
        <authorList>
            <person name="De Meyer S.E."/>
        </authorList>
    </citation>
    <scope>NUCLEOTIDE SEQUENCE [LARGE SCALE GENOMIC DNA]</scope>
    <source>
        <strain evidence="1 2">LMG 28313</strain>
    </source>
</reference>
<proteinExistence type="predicted"/>
<comment type="caution">
    <text evidence="1">The sequence shown here is derived from an EMBL/GenBank/DDBJ whole genome shotgun (WGS) entry which is preliminary data.</text>
</comment>
<gene>
    <name evidence="1" type="ORF">D3242_02665</name>
</gene>
<protein>
    <submittedName>
        <fullName evidence="1">Uncharacterized protein</fullName>
    </submittedName>
</protein>